<dbReference type="Pfam" id="PF01459">
    <property type="entry name" value="Porin_3"/>
    <property type="match status" value="1"/>
</dbReference>
<sequence>MRLDSIFARNVGARYKSTPQSANVALAAADRTRGNAVLQSSWDIDVVKRVAKDTLGTKASSFSGSEPHRQLLWDSLVTALEASFVNKDTANEDIFDLVDVTKEVHPIFNDILLRALVSLTTPHSPARRWVDASARISPRDGKRALLEVTKRSLPPGHRPLRHHEELLSISFGSCDDPEPLVAQFDECLKAIAASGAGPLDDEAAKRQLLAALDVEFYKEVVTPLRLDTELAKVGIEEIYTHVLEVWWCANPNGPPTRPKTAAPIPTHTPLGLAYAGDGQGDISDFLEEFARIIGEASTLLTSLRHDERKVAPDTPPPRSDFHRPHGGGGVRFPPSKWRDERNRRTDGAFRFTPHPQPSYRSARSALDTFTTLHVALRCVVSCDVDLRDAAMDLDEVVSAFQTAFDNENDEEFADLCHEHDQPLVRTDPEPFTYPVRHDVGLRAHYAGLGHGASGAGMGDVLSDARGVLESLRSAATAAQVGGTTTAGKQPPLHIGTLSVPQVVCDAPPPANHEIDTGLYPVSASDLASFGSPFEEPLHVNFMDRMGRSGVIPLRSKGVRGSVLLPPAAAAAVAPTSEQKTDFLDLPCPVKYEELQREAIMALKPELFEGCRFDFTRIFGQNQKFSLQHSIFMGSLEVPSQSPQTLKVSAATYEFGATLIDQKGMLIGRVLTDGRMTARIKYDLNDMFSVKMQTQLANEKNFSQVMFDLDGKGLDWQSQIKLGNGGFYGVNYLQSVTPSLALGGEAFWLGTQRKSGTGFAARHASDSCVATAQIATTGLLSLTYVQKVSDKVSLASEFLWNWTSKEATCAIGYDYMLRQCRLRGRVDSAGTVAAYLEERVNVGVNFLLSAEIDHAKKDYKFGFGMTIGE</sequence>
<evidence type="ECO:0000256" key="12">
    <source>
        <dbReference type="ARBA" id="ARBA00058612"/>
    </source>
</evidence>
<evidence type="ECO:0000256" key="7">
    <source>
        <dbReference type="ARBA" id="ARBA00022927"/>
    </source>
</evidence>
<evidence type="ECO:0000256" key="1">
    <source>
        <dbReference type="ARBA" id="ARBA00004374"/>
    </source>
</evidence>
<dbReference type="PANTHER" id="PTHR10802">
    <property type="entry name" value="MITOCHONDRIAL IMPORT RECEPTOR SUBUNIT TOM40"/>
    <property type="match status" value="1"/>
</dbReference>
<keyword evidence="6" id="KW-1000">Mitochondrion outer membrane</keyword>
<evidence type="ECO:0000256" key="9">
    <source>
        <dbReference type="ARBA" id="ARBA00023065"/>
    </source>
</evidence>
<keyword evidence="7" id="KW-0653">Protein transport</keyword>
<evidence type="ECO:0000313" key="14">
    <source>
        <dbReference type="EMBL" id="KAK3272560.1"/>
    </source>
</evidence>
<gene>
    <name evidence="14" type="ORF">CYMTET_19155</name>
</gene>
<evidence type="ECO:0000256" key="8">
    <source>
        <dbReference type="ARBA" id="ARBA00022990"/>
    </source>
</evidence>
<dbReference type="GO" id="GO:0030150">
    <property type="term" value="P:protein import into mitochondrial matrix"/>
    <property type="evidence" value="ECO:0007669"/>
    <property type="project" value="InterPro"/>
</dbReference>
<keyword evidence="3" id="KW-0813">Transport</keyword>
<keyword evidence="9" id="KW-0406">Ion transport</keyword>
<evidence type="ECO:0000256" key="5">
    <source>
        <dbReference type="ARBA" id="ARBA00022692"/>
    </source>
</evidence>
<evidence type="ECO:0000256" key="6">
    <source>
        <dbReference type="ARBA" id="ARBA00022787"/>
    </source>
</evidence>
<evidence type="ECO:0000256" key="3">
    <source>
        <dbReference type="ARBA" id="ARBA00022448"/>
    </source>
</evidence>
<evidence type="ECO:0000313" key="15">
    <source>
        <dbReference type="Proteomes" id="UP001190700"/>
    </source>
</evidence>
<keyword evidence="4" id="KW-1134">Transmembrane beta strand</keyword>
<keyword evidence="10" id="KW-0496">Mitochondrion</keyword>
<proteinExistence type="inferred from homology"/>
<dbReference type="InterPro" id="IPR037930">
    <property type="entry name" value="Tom40"/>
</dbReference>
<dbReference type="GO" id="GO:0005741">
    <property type="term" value="C:mitochondrial outer membrane"/>
    <property type="evidence" value="ECO:0007669"/>
    <property type="project" value="UniProtKB-SubCell"/>
</dbReference>
<name>A0AAE0G6L0_9CHLO</name>
<keyword evidence="5" id="KW-0812">Transmembrane</keyword>
<evidence type="ECO:0000256" key="10">
    <source>
        <dbReference type="ARBA" id="ARBA00023128"/>
    </source>
</evidence>
<evidence type="ECO:0000256" key="11">
    <source>
        <dbReference type="ARBA" id="ARBA00023136"/>
    </source>
</evidence>
<dbReference type="Gene3D" id="2.40.160.10">
    <property type="entry name" value="Porin"/>
    <property type="match status" value="1"/>
</dbReference>
<keyword evidence="8" id="KW-0007">Acetylation</keyword>
<evidence type="ECO:0000256" key="2">
    <source>
        <dbReference type="ARBA" id="ARBA00010510"/>
    </source>
</evidence>
<keyword evidence="11" id="KW-0472">Membrane</keyword>
<dbReference type="CDD" id="cd07305">
    <property type="entry name" value="Porin3_Tom40"/>
    <property type="match status" value="1"/>
</dbReference>
<comment type="function">
    <text evidence="12">Central component of the receptor complex responsible for the recognition and translocation of cytosolically synthesized mitochondrial preproteins. Together with TOM22 functions as the transit peptide receptor at the surface of the mitochondrion outer membrane and facilitates the movement of preproteins into the translocation pore. Directly involved in the pore formation.</text>
</comment>
<dbReference type="GO" id="GO:0006811">
    <property type="term" value="P:monoatomic ion transport"/>
    <property type="evidence" value="ECO:0007669"/>
    <property type="project" value="UniProtKB-KW"/>
</dbReference>
<dbReference type="GO" id="GO:0008320">
    <property type="term" value="F:protein transmembrane transporter activity"/>
    <property type="evidence" value="ECO:0007669"/>
    <property type="project" value="InterPro"/>
</dbReference>
<dbReference type="EMBL" id="LGRX02008899">
    <property type="protein sequence ID" value="KAK3272560.1"/>
    <property type="molecule type" value="Genomic_DNA"/>
</dbReference>
<dbReference type="AlphaFoldDB" id="A0AAE0G6L0"/>
<evidence type="ECO:0000256" key="13">
    <source>
        <dbReference type="SAM" id="MobiDB-lite"/>
    </source>
</evidence>
<comment type="subcellular location">
    <subcellularLocation>
        <location evidence="1">Mitochondrion outer membrane</location>
        <topology evidence="1">Multi-pass membrane protein</topology>
    </subcellularLocation>
</comment>
<feature type="region of interest" description="Disordered" evidence="13">
    <location>
        <begin position="307"/>
        <end position="339"/>
    </location>
</feature>
<organism evidence="14 15">
    <name type="scientific">Cymbomonas tetramitiformis</name>
    <dbReference type="NCBI Taxonomy" id="36881"/>
    <lineage>
        <taxon>Eukaryota</taxon>
        <taxon>Viridiplantae</taxon>
        <taxon>Chlorophyta</taxon>
        <taxon>Pyramimonadophyceae</taxon>
        <taxon>Pyramimonadales</taxon>
        <taxon>Pyramimonadaceae</taxon>
        <taxon>Cymbomonas</taxon>
    </lineage>
</organism>
<evidence type="ECO:0000256" key="4">
    <source>
        <dbReference type="ARBA" id="ARBA00022452"/>
    </source>
</evidence>
<protein>
    <submittedName>
        <fullName evidence="14">Translocase of outer mitochondrial membrane</fullName>
    </submittedName>
</protein>
<comment type="similarity">
    <text evidence="2">Belongs to the Tom40 family.</text>
</comment>
<dbReference type="InterPro" id="IPR023614">
    <property type="entry name" value="Porin_dom_sf"/>
</dbReference>
<dbReference type="Proteomes" id="UP001190700">
    <property type="component" value="Unassembled WGS sequence"/>
</dbReference>
<accession>A0AAE0G6L0</accession>
<keyword evidence="15" id="KW-1185">Reference proteome</keyword>
<comment type="caution">
    <text evidence="14">The sequence shown here is derived from an EMBL/GenBank/DDBJ whole genome shotgun (WGS) entry which is preliminary data.</text>
</comment>
<dbReference type="InterPro" id="IPR027246">
    <property type="entry name" value="Porin_Euk/Tom40"/>
</dbReference>
<dbReference type="FunFam" id="2.40.160.10:FF:000010">
    <property type="entry name" value="Mitochondrial import receptor subunit TOM40-1"/>
    <property type="match status" value="1"/>
</dbReference>
<reference evidence="14 15" key="1">
    <citation type="journal article" date="2015" name="Genome Biol. Evol.">
        <title>Comparative Genomics of a Bacterivorous Green Alga Reveals Evolutionary Causalities and Consequences of Phago-Mixotrophic Mode of Nutrition.</title>
        <authorList>
            <person name="Burns J.A."/>
            <person name="Paasch A."/>
            <person name="Narechania A."/>
            <person name="Kim E."/>
        </authorList>
    </citation>
    <scope>NUCLEOTIDE SEQUENCE [LARGE SCALE GENOMIC DNA]</scope>
    <source>
        <strain evidence="14 15">PLY_AMNH</strain>
    </source>
</reference>